<dbReference type="PANTHER" id="PTHR33169:SF13">
    <property type="entry name" value="PADR-FAMILY TRANSCRIPTIONAL REGULATOR"/>
    <property type="match status" value="1"/>
</dbReference>
<feature type="coiled-coil region" evidence="1">
    <location>
        <begin position="84"/>
        <end position="111"/>
    </location>
</feature>
<dbReference type="InterPro" id="IPR052509">
    <property type="entry name" value="Metal_resp_DNA-bind_regulator"/>
</dbReference>
<evidence type="ECO:0000313" key="3">
    <source>
        <dbReference type="EMBL" id="MFC5465235.1"/>
    </source>
</evidence>
<evidence type="ECO:0000259" key="2">
    <source>
        <dbReference type="Pfam" id="PF03551"/>
    </source>
</evidence>
<organism evidence="3 4">
    <name type="scientific">Lederbergia graminis</name>
    <dbReference type="NCBI Taxonomy" id="735518"/>
    <lineage>
        <taxon>Bacteria</taxon>
        <taxon>Bacillati</taxon>
        <taxon>Bacillota</taxon>
        <taxon>Bacilli</taxon>
        <taxon>Bacillales</taxon>
        <taxon>Bacillaceae</taxon>
        <taxon>Lederbergia</taxon>
    </lineage>
</organism>
<evidence type="ECO:0000313" key="4">
    <source>
        <dbReference type="Proteomes" id="UP001596147"/>
    </source>
</evidence>
<protein>
    <submittedName>
        <fullName evidence="3">PadR family transcriptional regulator</fullName>
    </submittedName>
</protein>
<sequence length="113" mass="13047">MDKKINDFLPLSQATFYILLSLREVRHGYAIMQDIEEISRGEVTMGPGTLYGALGKLEKQKVIIKAEVDEGDRRKYYQLTELGKKILQLEYKRLESLVENAHEIMKELESEGN</sequence>
<dbReference type="EMBL" id="JBHSMC010000014">
    <property type="protein sequence ID" value="MFC5465235.1"/>
    <property type="molecule type" value="Genomic_DNA"/>
</dbReference>
<dbReference type="RefSeq" id="WP_382351289.1">
    <property type="nucleotide sequence ID" value="NZ_JBHSMC010000014.1"/>
</dbReference>
<feature type="domain" description="Transcription regulator PadR N-terminal" evidence="2">
    <location>
        <begin position="22"/>
        <end position="88"/>
    </location>
</feature>
<dbReference type="SUPFAM" id="SSF46785">
    <property type="entry name" value="Winged helix' DNA-binding domain"/>
    <property type="match status" value="1"/>
</dbReference>
<comment type="caution">
    <text evidence="3">The sequence shown here is derived from an EMBL/GenBank/DDBJ whole genome shotgun (WGS) entry which is preliminary data.</text>
</comment>
<name>A0ABW0LIT7_9BACI</name>
<dbReference type="PANTHER" id="PTHR33169">
    <property type="entry name" value="PADR-FAMILY TRANSCRIPTIONAL REGULATOR"/>
    <property type="match status" value="1"/>
</dbReference>
<gene>
    <name evidence="3" type="ORF">ACFPM4_10795</name>
</gene>
<dbReference type="InterPro" id="IPR036388">
    <property type="entry name" value="WH-like_DNA-bd_sf"/>
</dbReference>
<accession>A0ABW0LIT7</accession>
<dbReference type="Proteomes" id="UP001596147">
    <property type="component" value="Unassembled WGS sequence"/>
</dbReference>
<keyword evidence="4" id="KW-1185">Reference proteome</keyword>
<reference evidence="4" key="1">
    <citation type="journal article" date="2019" name="Int. J. Syst. Evol. Microbiol.">
        <title>The Global Catalogue of Microorganisms (GCM) 10K type strain sequencing project: providing services to taxonomists for standard genome sequencing and annotation.</title>
        <authorList>
            <consortium name="The Broad Institute Genomics Platform"/>
            <consortium name="The Broad Institute Genome Sequencing Center for Infectious Disease"/>
            <person name="Wu L."/>
            <person name="Ma J."/>
        </authorList>
    </citation>
    <scope>NUCLEOTIDE SEQUENCE [LARGE SCALE GENOMIC DNA]</scope>
    <source>
        <strain evidence="4">CGMCC 1.12237</strain>
    </source>
</reference>
<dbReference type="Gene3D" id="1.10.10.10">
    <property type="entry name" value="Winged helix-like DNA-binding domain superfamily/Winged helix DNA-binding domain"/>
    <property type="match status" value="1"/>
</dbReference>
<dbReference type="InterPro" id="IPR036390">
    <property type="entry name" value="WH_DNA-bd_sf"/>
</dbReference>
<evidence type="ECO:0000256" key="1">
    <source>
        <dbReference type="SAM" id="Coils"/>
    </source>
</evidence>
<proteinExistence type="predicted"/>
<keyword evidence="1" id="KW-0175">Coiled coil</keyword>
<dbReference type="InterPro" id="IPR005149">
    <property type="entry name" value="Tscrpt_reg_PadR_N"/>
</dbReference>
<dbReference type="Pfam" id="PF03551">
    <property type="entry name" value="PadR"/>
    <property type="match status" value="1"/>
</dbReference>